<sequence>MQIVIEKITISERAPRPVWSGYYNDDACLIFEDIADARAYSDIDQKICQRMGFDFKKKSTFIAEKHAVLCELYAAEDRFANEKQAYYHIAFGNLMSAINASHARSIALSMNVYGLKKVITSQVLRYWGPVLYKGETTRHREAGGWFRSISRSVDFSFSELDGNSRLSQMEAAARYAYKKIRLIRKPWSKLNVPTKKSLIYPIEWLEQRGEKTVLEWDDVFRPSSDVTENVRSWIQYEKALRNCFSNACRDIEKNNLPAVYWRDIYKEVATSHPEEDILPPAGMYRVRTSEEMGVNSDIVFDNPYRGLPFEQDLAYYKLYPKTDCYPRLMGISDRISLGWVKNHSGEK</sequence>
<name>A0A0A9W8E4_LYGHE</name>
<organism evidence="1">
    <name type="scientific">Lygus hesperus</name>
    <name type="common">Western plant bug</name>
    <dbReference type="NCBI Taxonomy" id="30085"/>
    <lineage>
        <taxon>Eukaryota</taxon>
        <taxon>Metazoa</taxon>
        <taxon>Ecdysozoa</taxon>
        <taxon>Arthropoda</taxon>
        <taxon>Hexapoda</taxon>
        <taxon>Insecta</taxon>
        <taxon>Pterygota</taxon>
        <taxon>Neoptera</taxon>
        <taxon>Paraneoptera</taxon>
        <taxon>Hemiptera</taxon>
        <taxon>Heteroptera</taxon>
        <taxon>Panheteroptera</taxon>
        <taxon>Cimicomorpha</taxon>
        <taxon>Miridae</taxon>
        <taxon>Mirini</taxon>
        <taxon>Lygus</taxon>
    </lineage>
</organism>
<protein>
    <submittedName>
        <fullName evidence="1">N5-carboxyaminoimidazole ribonucleotide synthase</fullName>
    </submittedName>
</protein>
<gene>
    <name evidence="1" type="primary">purK</name>
    <name evidence="1" type="ORF">CM83_39120</name>
</gene>
<dbReference type="AlphaFoldDB" id="A0A0A9W8E4"/>
<reference evidence="1" key="1">
    <citation type="journal article" date="2014" name="PLoS ONE">
        <title>Transcriptome-Based Identification of ABC Transporters in the Western Tarnished Plant Bug Lygus hesperus.</title>
        <authorList>
            <person name="Hull J.J."/>
            <person name="Chaney K."/>
            <person name="Geib S.M."/>
            <person name="Fabrick J.A."/>
            <person name="Brent C.S."/>
            <person name="Walsh D."/>
            <person name="Lavine L.C."/>
        </authorList>
    </citation>
    <scope>NUCLEOTIDE SEQUENCE</scope>
</reference>
<reference evidence="1" key="2">
    <citation type="submission" date="2014-07" db="EMBL/GenBank/DDBJ databases">
        <authorList>
            <person name="Hull J."/>
        </authorList>
    </citation>
    <scope>NUCLEOTIDE SEQUENCE</scope>
</reference>
<dbReference type="EMBL" id="GBHO01039923">
    <property type="protein sequence ID" value="JAG03681.1"/>
    <property type="molecule type" value="Transcribed_RNA"/>
</dbReference>
<evidence type="ECO:0000313" key="1">
    <source>
        <dbReference type="EMBL" id="JAG03681.1"/>
    </source>
</evidence>
<accession>A0A0A9W8E4</accession>
<proteinExistence type="predicted"/>